<dbReference type="AlphaFoldDB" id="A0A5B7FU80"/>
<evidence type="ECO:0000313" key="1">
    <source>
        <dbReference type="EMBL" id="MPC48957.1"/>
    </source>
</evidence>
<gene>
    <name evidence="1" type="ORF">E2C01_042746</name>
</gene>
<comment type="caution">
    <text evidence="1">The sequence shown here is derived from an EMBL/GenBank/DDBJ whole genome shotgun (WGS) entry which is preliminary data.</text>
</comment>
<keyword evidence="2" id="KW-1185">Reference proteome</keyword>
<protein>
    <submittedName>
        <fullName evidence="1">Uncharacterized protein</fullName>
    </submittedName>
</protein>
<name>A0A5B7FU80_PORTR</name>
<dbReference type="EMBL" id="VSRR010008578">
    <property type="protein sequence ID" value="MPC48957.1"/>
    <property type="molecule type" value="Genomic_DNA"/>
</dbReference>
<organism evidence="1 2">
    <name type="scientific">Portunus trituberculatus</name>
    <name type="common">Swimming crab</name>
    <name type="synonym">Neptunus trituberculatus</name>
    <dbReference type="NCBI Taxonomy" id="210409"/>
    <lineage>
        <taxon>Eukaryota</taxon>
        <taxon>Metazoa</taxon>
        <taxon>Ecdysozoa</taxon>
        <taxon>Arthropoda</taxon>
        <taxon>Crustacea</taxon>
        <taxon>Multicrustacea</taxon>
        <taxon>Malacostraca</taxon>
        <taxon>Eumalacostraca</taxon>
        <taxon>Eucarida</taxon>
        <taxon>Decapoda</taxon>
        <taxon>Pleocyemata</taxon>
        <taxon>Brachyura</taxon>
        <taxon>Eubrachyura</taxon>
        <taxon>Portunoidea</taxon>
        <taxon>Portunidae</taxon>
        <taxon>Portuninae</taxon>
        <taxon>Portunus</taxon>
    </lineage>
</organism>
<accession>A0A5B7FU80</accession>
<evidence type="ECO:0000313" key="2">
    <source>
        <dbReference type="Proteomes" id="UP000324222"/>
    </source>
</evidence>
<sequence>MDLYSSESLDTNDRTICALSLSLLRLRDSRDIACLTRKEGSRENDQLMWQMKWVTHRLSVKQNTLQHNKPGMHKHS</sequence>
<proteinExistence type="predicted"/>
<reference evidence="1 2" key="1">
    <citation type="submission" date="2019-05" db="EMBL/GenBank/DDBJ databases">
        <title>Another draft genome of Portunus trituberculatus and its Hox gene families provides insights of decapod evolution.</title>
        <authorList>
            <person name="Jeong J.-H."/>
            <person name="Song I."/>
            <person name="Kim S."/>
            <person name="Choi T."/>
            <person name="Kim D."/>
            <person name="Ryu S."/>
            <person name="Kim W."/>
        </authorList>
    </citation>
    <scope>NUCLEOTIDE SEQUENCE [LARGE SCALE GENOMIC DNA]</scope>
    <source>
        <tissue evidence="1">Muscle</tissue>
    </source>
</reference>
<dbReference type="Proteomes" id="UP000324222">
    <property type="component" value="Unassembled WGS sequence"/>
</dbReference>